<keyword evidence="4 9" id="KW-0808">Transferase</keyword>
<protein>
    <recommendedName>
        <fullName evidence="3 9">Gluconokinase</fullName>
        <ecNumber evidence="3 9">2.7.1.12</ecNumber>
    </recommendedName>
</protein>
<dbReference type="InterPro" id="IPR059117">
    <property type="entry name" value="APS_kinase_dom"/>
</dbReference>
<accession>A0A1G4J638</accession>
<evidence type="ECO:0000256" key="7">
    <source>
        <dbReference type="ARBA" id="ARBA00022840"/>
    </source>
</evidence>
<proteinExistence type="inferred from homology"/>
<evidence type="ECO:0000313" key="12">
    <source>
        <dbReference type="Proteomes" id="UP000190274"/>
    </source>
</evidence>
<gene>
    <name evidence="11" type="ORF">LADA_0D06040G</name>
</gene>
<dbReference type="AlphaFoldDB" id="A0A1G4J638"/>
<evidence type="ECO:0000256" key="4">
    <source>
        <dbReference type="ARBA" id="ARBA00022679"/>
    </source>
</evidence>
<evidence type="ECO:0000256" key="6">
    <source>
        <dbReference type="ARBA" id="ARBA00022777"/>
    </source>
</evidence>
<dbReference type="UniPathway" id="UPA00792"/>
<keyword evidence="7 9" id="KW-0067">ATP-binding</keyword>
<dbReference type="Gene3D" id="3.40.50.300">
    <property type="entry name" value="P-loop containing nucleotide triphosphate hydrolases"/>
    <property type="match status" value="1"/>
</dbReference>
<dbReference type="InterPro" id="IPR006001">
    <property type="entry name" value="Therm_gnt_kin"/>
</dbReference>
<dbReference type="Pfam" id="PF01583">
    <property type="entry name" value="APS_kinase"/>
    <property type="match status" value="1"/>
</dbReference>
<evidence type="ECO:0000256" key="8">
    <source>
        <dbReference type="ARBA" id="ARBA00048090"/>
    </source>
</evidence>
<comment type="catalytic activity">
    <reaction evidence="8 9">
        <text>D-gluconate + ATP = 6-phospho-D-gluconate + ADP + H(+)</text>
        <dbReference type="Rhea" id="RHEA:19433"/>
        <dbReference type="ChEBI" id="CHEBI:15378"/>
        <dbReference type="ChEBI" id="CHEBI:18391"/>
        <dbReference type="ChEBI" id="CHEBI:30616"/>
        <dbReference type="ChEBI" id="CHEBI:58759"/>
        <dbReference type="ChEBI" id="CHEBI:456216"/>
        <dbReference type="EC" id="2.7.1.12"/>
    </reaction>
</comment>
<dbReference type="GO" id="GO:0005737">
    <property type="term" value="C:cytoplasm"/>
    <property type="evidence" value="ECO:0007669"/>
    <property type="project" value="TreeGrafter"/>
</dbReference>
<evidence type="ECO:0000256" key="2">
    <source>
        <dbReference type="ARBA" id="ARBA00008420"/>
    </source>
</evidence>
<comment type="pathway">
    <text evidence="1 9">Carbohydrate acid metabolism; D-gluconate degradation.</text>
</comment>
<comment type="similarity">
    <text evidence="2 9">Belongs to the gluconokinase GntK/GntV family.</text>
</comment>
<dbReference type="PANTHER" id="PTHR43442:SF3">
    <property type="entry name" value="GLUCONOKINASE-RELATED"/>
    <property type="match status" value="1"/>
</dbReference>
<dbReference type="GO" id="GO:0005524">
    <property type="term" value="F:ATP binding"/>
    <property type="evidence" value="ECO:0007669"/>
    <property type="project" value="UniProtKB-KW"/>
</dbReference>
<dbReference type="NCBIfam" id="TIGR01313">
    <property type="entry name" value="therm_gnt_kin"/>
    <property type="match status" value="1"/>
</dbReference>
<dbReference type="EC" id="2.7.1.12" evidence="3 9"/>
<dbReference type="STRING" id="1266660.A0A1G4J638"/>
<organism evidence="11 12">
    <name type="scientific">Lachancea dasiensis</name>
    <dbReference type="NCBI Taxonomy" id="1072105"/>
    <lineage>
        <taxon>Eukaryota</taxon>
        <taxon>Fungi</taxon>
        <taxon>Dikarya</taxon>
        <taxon>Ascomycota</taxon>
        <taxon>Saccharomycotina</taxon>
        <taxon>Saccharomycetes</taxon>
        <taxon>Saccharomycetales</taxon>
        <taxon>Saccharomycetaceae</taxon>
        <taxon>Lachancea</taxon>
    </lineage>
</organism>
<dbReference type="PANTHER" id="PTHR43442">
    <property type="entry name" value="GLUCONOKINASE-RELATED"/>
    <property type="match status" value="1"/>
</dbReference>
<evidence type="ECO:0000256" key="5">
    <source>
        <dbReference type="ARBA" id="ARBA00022741"/>
    </source>
</evidence>
<dbReference type="InterPro" id="IPR027417">
    <property type="entry name" value="P-loop_NTPase"/>
</dbReference>
<reference evidence="11 12" key="1">
    <citation type="submission" date="2016-03" db="EMBL/GenBank/DDBJ databases">
        <authorList>
            <person name="Devillers H."/>
        </authorList>
    </citation>
    <scope>NUCLEOTIDE SEQUENCE [LARGE SCALE GENOMIC DNA]</scope>
    <source>
        <strain evidence="11">CBS 10888</strain>
    </source>
</reference>
<dbReference type="EMBL" id="LT598454">
    <property type="protein sequence ID" value="SCU85169.1"/>
    <property type="molecule type" value="Genomic_DNA"/>
</dbReference>
<keyword evidence="5 9" id="KW-0547">Nucleotide-binding</keyword>
<dbReference type="GO" id="GO:0005975">
    <property type="term" value="P:carbohydrate metabolic process"/>
    <property type="evidence" value="ECO:0007669"/>
    <property type="project" value="InterPro"/>
</dbReference>
<dbReference type="OrthoDB" id="275177at2759"/>
<evidence type="ECO:0000259" key="10">
    <source>
        <dbReference type="Pfam" id="PF01583"/>
    </source>
</evidence>
<name>A0A1G4J638_9SACH</name>
<evidence type="ECO:0000256" key="1">
    <source>
        <dbReference type="ARBA" id="ARBA00004875"/>
    </source>
</evidence>
<dbReference type="Proteomes" id="UP000190274">
    <property type="component" value="Chromosome D"/>
</dbReference>
<dbReference type="SUPFAM" id="SSF52540">
    <property type="entry name" value="P-loop containing nucleoside triphosphate hydrolases"/>
    <property type="match status" value="1"/>
</dbReference>
<dbReference type="CDD" id="cd02021">
    <property type="entry name" value="GntK"/>
    <property type="match status" value="1"/>
</dbReference>
<evidence type="ECO:0000256" key="3">
    <source>
        <dbReference type="ARBA" id="ARBA00012054"/>
    </source>
</evidence>
<evidence type="ECO:0000313" key="11">
    <source>
        <dbReference type="EMBL" id="SCU85169.1"/>
    </source>
</evidence>
<sequence>MTTGTSRPKVVVLAGTAGTGKSTIALKLKEIYQSAHPGLEFLEGDTIHPPENVAKMSMGVPLTDDDRWGWLRKVGEMSTQQAEAHSGLSVVTCSSLKKKYRDEIRYHSPGTDFYFLFLLADRLLILDRMTKREGHFMKANMINSQFSDLELPDSNEELASTVDVDGKSIDQVVVECEAALKEFVSGQ</sequence>
<keyword evidence="12" id="KW-1185">Reference proteome</keyword>
<dbReference type="GO" id="GO:0046316">
    <property type="term" value="F:gluconokinase activity"/>
    <property type="evidence" value="ECO:0007669"/>
    <property type="project" value="UniProtKB-EC"/>
</dbReference>
<keyword evidence="6 9" id="KW-0418">Kinase</keyword>
<evidence type="ECO:0000256" key="9">
    <source>
        <dbReference type="RuleBase" id="RU363066"/>
    </source>
</evidence>
<feature type="domain" description="APS kinase" evidence="10">
    <location>
        <begin position="8"/>
        <end position="120"/>
    </location>
</feature>